<keyword evidence="1" id="KW-0472">Membrane</keyword>
<feature type="transmembrane region" description="Helical" evidence="1">
    <location>
        <begin position="119"/>
        <end position="140"/>
    </location>
</feature>
<keyword evidence="3" id="KW-1185">Reference proteome</keyword>
<dbReference type="Proteomes" id="UP000681075">
    <property type="component" value="Unassembled WGS sequence"/>
</dbReference>
<reference evidence="2" key="1">
    <citation type="submission" date="2021-02" db="EMBL/GenBank/DDBJ databases">
        <title>Genome sequence of Rhodospirillales sp. strain TMPK1 isolated from soil.</title>
        <authorList>
            <person name="Nakai R."/>
            <person name="Kusada H."/>
            <person name="Tamaki H."/>
        </authorList>
    </citation>
    <scope>NUCLEOTIDE SEQUENCE</scope>
    <source>
        <strain evidence="2">TMPK1</strain>
    </source>
</reference>
<feature type="transmembrane region" description="Helical" evidence="1">
    <location>
        <begin position="152"/>
        <end position="171"/>
    </location>
</feature>
<keyword evidence="1" id="KW-0812">Transmembrane</keyword>
<dbReference type="RefSeq" id="WP_420241468.1">
    <property type="nucleotide sequence ID" value="NZ_BOPV01000001.1"/>
</dbReference>
<comment type="caution">
    <text evidence="2">The sequence shown here is derived from an EMBL/GenBank/DDBJ whole genome shotgun (WGS) entry which is preliminary data.</text>
</comment>
<proteinExistence type="predicted"/>
<dbReference type="AlphaFoldDB" id="A0A8S8X8U2"/>
<evidence type="ECO:0000256" key="1">
    <source>
        <dbReference type="SAM" id="Phobius"/>
    </source>
</evidence>
<feature type="transmembrane region" description="Helical" evidence="1">
    <location>
        <begin position="20"/>
        <end position="40"/>
    </location>
</feature>
<evidence type="ECO:0000313" key="3">
    <source>
        <dbReference type="Proteomes" id="UP000681075"/>
    </source>
</evidence>
<keyword evidence="1" id="KW-1133">Transmembrane helix</keyword>
<feature type="transmembrane region" description="Helical" evidence="1">
    <location>
        <begin position="84"/>
        <end position="107"/>
    </location>
</feature>
<feature type="transmembrane region" description="Helical" evidence="1">
    <location>
        <begin position="177"/>
        <end position="195"/>
    </location>
</feature>
<dbReference type="EMBL" id="BOPV01000001">
    <property type="protein sequence ID" value="GIL38442.1"/>
    <property type="molecule type" value="Genomic_DNA"/>
</dbReference>
<evidence type="ECO:0000313" key="2">
    <source>
        <dbReference type="EMBL" id="GIL38442.1"/>
    </source>
</evidence>
<feature type="transmembrane region" description="Helical" evidence="1">
    <location>
        <begin position="52"/>
        <end position="72"/>
    </location>
</feature>
<organism evidence="2 3">
    <name type="scientific">Roseiterribacter gracilis</name>
    <dbReference type="NCBI Taxonomy" id="2812848"/>
    <lineage>
        <taxon>Bacteria</taxon>
        <taxon>Pseudomonadati</taxon>
        <taxon>Pseudomonadota</taxon>
        <taxon>Alphaproteobacteria</taxon>
        <taxon>Rhodospirillales</taxon>
        <taxon>Roseiterribacteraceae</taxon>
        <taxon>Roseiterribacter</taxon>
    </lineage>
</organism>
<gene>
    <name evidence="2" type="ORF">TMPK1_06790</name>
</gene>
<sequence length="262" mass="28385">MTAIAERRRSVSPRDDRGFFLAGAIVMAVTIVAGFTLNLAMGRSGFGAPLLVHAHAVAFMAWVAIYLAQNILVTRGNIALHRRLGWFAAGWVVVMLVLGCAITVFDIRVVHVPFFFRPLHFLVFNPLSLFAFAGLTYAAIALRRRTDWHRRLHFCGMAMMVAPAVGRLLPLPLLTPFAWEATFAVCLLFPLAGVVMDLRRSGHVHPAWLYGLAVTFAVLAVTEAVTYSPIGKALYQVVAAGSKGADVAPLAFGRPPGPPPGQ</sequence>
<feature type="transmembrane region" description="Helical" evidence="1">
    <location>
        <begin position="207"/>
        <end position="227"/>
    </location>
</feature>
<protein>
    <submittedName>
        <fullName evidence="2">Uncharacterized protein</fullName>
    </submittedName>
</protein>
<name>A0A8S8X8U2_9PROT</name>
<accession>A0A8S8X8U2</accession>